<evidence type="ECO:0000256" key="4">
    <source>
        <dbReference type="ARBA" id="ARBA00022452"/>
    </source>
</evidence>
<dbReference type="PANTHER" id="PTHR34597:SF3">
    <property type="entry name" value="OUTER MEMBRANE TRANSPORTER CDIB"/>
    <property type="match status" value="1"/>
</dbReference>
<evidence type="ECO:0000259" key="9">
    <source>
        <dbReference type="PROSITE" id="PS51779"/>
    </source>
</evidence>
<keyword evidence="6" id="KW-0653">Protein transport</keyword>
<dbReference type="Pfam" id="PF08479">
    <property type="entry name" value="POTRA_2"/>
    <property type="match status" value="1"/>
</dbReference>
<gene>
    <name evidence="10" type="ORF">OKA05_21715</name>
</gene>
<keyword evidence="5" id="KW-0812">Transmembrane</keyword>
<dbReference type="Gene3D" id="3.10.20.310">
    <property type="entry name" value="membrane protein fhac"/>
    <property type="match status" value="1"/>
</dbReference>
<accession>A0ABT3GNV8</accession>
<dbReference type="PANTHER" id="PTHR34597">
    <property type="entry name" value="SLR1661 PROTEIN"/>
    <property type="match status" value="1"/>
</dbReference>
<keyword evidence="3" id="KW-0813">Transport</keyword>
<name>A0ABT3GNV8_9BACT</name>
<organism evidence="10 11">
    <name type="scientific">Luteolibacter arcticus</name>
    <dbReference type="NCBI Taxonomy" id="1581411"/>
    <lineage>
        <taxon>Bacteria</taxon>
        <taxon>Pseudomonadati</taxon>
        <taxon>Verrucomicrobiota</taxon>
        <taxon>Verrucomicrobiia</taxon>
        <taxon>Verrucomicrobiales</taxon>
        <taxon>Verrucomicrobiaceae</taxon>
        <taxon>Luteolibacter</taxon>
    </lineage>
</organism>
<dbReference type="InterPro" id="IPR013686">
    <property type="entry name" value="Polypept-transport_assoc_ShlB"/>
</dbReference>
<comment type="subcellular location">
    <subcellularLocation>
        <location evidence="1">Cell outer membrane</location>
    </subcellularLocation>
</comment>
<evidence type="ECO:0000256" key="8">
    <source>
        <dbReference type="ARBA" id="ARBA00023237"/>
    </source>
</evidence>
<evidence type="ECO:0000256" key="7">
    <source>
        <dbReference type="ARBA" id="ARBA00023136"/>
    </source>
</evidence>
<keyword evidence="7" id="KW-0472">Membrane</keyword>
<protein>
    <submittedName>
        <fullName evidence="10">BamA/TamA family outer membrane protein</fullName>
    </submittedName>
</protein>
<evidence type="ECO:0000256" key="3">
    <source>
        <dbReference type="ARBA" id="ARBA00022448"/>
    </source>
</evidence>
<dbReference type="PROSITE" id="PS51779">
    <property type="entry name" value="POTRA"/>
    <property type="match status" value="1"/>
</dbReference>
<comment type="similarity">
    <text evidence="2">Belongs to the TPS (TC 1.B.20) family.</text>
</comment>
<dbReference type="Proteomes" id="UP001320876">
    <property type="component" value="Unassembled WGS sequence"/>
</dbReference>
<dbReference type="Pfam" id="PF03865">
    <property type="entry name" value="ShlB"/>
    <property type="match status" value="1"/>
</dbReference>
<proteinExistence type="inferred from homology"/>
<evidence type="ECO:0000256" key="6">
    <source>
        <dbReference type="ARBA" id="ARBA00022927"/>
    </source>
</evidence>
<evidence type="ECO:0000313" key="11">
    <source>
        <dbReference type="Proteomes" id="UP001320876"/>
    </source>
</evidence>
<evidence type="ECO:0000313" key="10">
    <source>
        <dbReference type="EMBL" id="MCW1925193.1"/>
    </source>
</evidence>
<dbReference type="EMBL" id="JAPDDT010000012">
    <property type="protein sequence ID" value="MCW1925193.1"/>
    <property type="molecule type" value="Genomic_DNA"/>
</dbReference>
<reference evidence="10 11" key="1">
    <citation type="submission" date="2022-10" db="EMBL/GenBank/DDBJ databases">
        <title>Luteolibacter arcticus strain CCTCC AB 2014275, whole genome shotgun sequencing project.</title>
        <authorList>
            <person name="Zhao G."/>
            <person name="Shen L."/>
        </authorList>
    </citation>
    <scope>NUCLEOTIDE SEQUENCE [LARGE SCALE GENOMIC DNA]</scope>
    <source>
        <strain evidence="10 11">CCTCC AB 2014275</strain>
    </source>
</reference>
<feature type="domain" description="POTRA" evidence="9">
    <location>
        <begin position="100"/>
        <end position="175"/>
    </location>
</feature>
<evidence type="ECO:0000256" key="5">
    <source>
        <dbReference type="ARBA" id="ARBA00022692"/>
    </source>
</evidence>
<sequence>MILPRPSFAGFVPLGRLVLAGIPLALAMAMLGQEPDSPEVVPAGEGVAEPVLPPPGSLDFLAQPVDPPSAPSVSLVPKEAYVLPPVDEYLPARATVVPLVRVDRVRFEGNTAIADRELAAEVAPFMGGELSPEDLDRLCHGLTSLHVDRGYINSGATVPDRAAPDGTLTVQITEGKVTDLIVEGNHSLSDGYLAMKMIGSGGVPLHFPTLQRQLQVLQENPNIARINAELKPGLAPGEALMVMDLEELPRWGYGMDFHNQRSPSVGGEQAEVWFEDRSLTGFSDNLRVRLGLFSGEPEELDFAGLGNTSLYYQRPILADDTSLVIGGSREDYSILEEPFRGLAIDGESWTVTGGLRHPLYRSLNDEVWLSLLLEKSEDKTFVLGRPFTVSPGSVDGELDLTRLSLGAEWTRRTQSSVLAARTAVTAGIDALGATQQPSEPDSEFLLWSAGVQYSKRLSKRDDVLVVQAGFQMTNDALPPPAQFRMGGRYTVRGYRENYMVRDQGFFAGVEYQIPLRTGTAESNWSLWLAPFVDGGMGWDRKESDREALLSCGVGLRGTVSDWFEGELYFGLPLRNRSDQDSDLQDHGIHFRVGLARF</sequence>
<evidence type="ECO:0000256" key="2">
    <source>
        <dbReference type="ARBA" id="ARBA00009055"/>
    </source>
</evidence>
<dbReference type="InterPro" id="IPR034746">
    <property type="entry name" value="POTRA"/>
</dbReference>
<comment type="caution">
    <text evidence="10">The sequence shown here is derived from an EMBL/GenBank/DDBJ whole genome shotgun (WGS) entry which is preliminary data.</text>
</comment>
<keyword evidence="4" id="KW-1134">Transmembrane beta strand</keyword>
<keyword evidence="8" id="KW-0998">Cell outer membrane</keyword>
<dbReference type="Gene3D" id="2.40.160.50">
    <property type="entry name" value="membrane protein fhac: a member of the omp85/tpsb transporter family"/>
    <property type="match status" value="1"/>
</dbReference>
<dbReference type="InterPro" id="IPR005565">
    <property type="entry name" value="Hemolysn_activator_HlyB_C"/>
</dbReference>
<dbReference type="RefSeq" id="WP_264489299.1">
    <property type="nucleotide sequence ID" value="NZ_JAPDDT010000012.1"/>
</dbReference>
<evidence type="ECO:0000256" key="1">
    <source>
        <dbReference type="ARBA" id="ARBA00004442"/>
    </source>
</evidence>
<dbReference type="InterPro" id="IPR051544">
    <property type="entry name" value="TPS_OM_transporter"/>
</dbReference>
<keyword evidence="11" id="KW-1185">Reference proteome</keyword>